<dbReference type="EMBL" id="CP002453">
    <property type="protein sequence ID" value="ADV47915.1"/>
    <property type="molecule type" value="Genomic_DNA"/>
</dbReference>
<evidence type="ECO:0000313" key="1">
    <source>
        <dbReference type="EMBL" id="ADV47915.1"/>
    </source>
</evidence>
<dbReference type="Proteomes" id="UP000008634">
    <property type="component" value="Chromosome"/>
</dbReference>
<evidence type="ECO:0000313" key="2">
    <source>
        <dbReference type="Proteomes" id="UP000008634"/>
    </source>
</evidence>
<dbReference type="KEGG" id="cao:Celal_0576"/>
<dbReference type="OrthoDB" id="9795618at2"/>
<dbReference type="RefSeq" id="WP_013549408.1">
    <property type="nucleotide sequence ID" value="NC_014934.1"/>
</dbReference>
<reference evidence="1 2" key="1">
    <citation type="journal article" date="2010" name="Stand. Genomic Sci.">
        <title>Complete genome sequence of Cellulophaga algicola type strain (IC166).</title>
        <authorList>
            <person name="Abt B."/>
            <person name="Lu M."/>
            <person name="Misra M."/>
            <person name="Han C."/>
            <person name="Nolan M."/>
            <person name="Lucas S."/>
            <person name="Hammon N."/>
            <person name="Deshpande S."/>
            <person name="Cheng J.F."/>
            <person name="Tapia R."/>
            <person name="Goodwin L."/>
            <person name="Pitluck S."/>
            <person name="Liolios K."/>
            <person name="Pagani I."/>
            <person name="Ivanova N."/>
            <person name="Mavromatis K."/>
            <person name="Ovchinikova G."/>
            <person name="Pati A."/>
            <person name="Chen A."/>
            <person name="Palaniappan K."/>
            <person name="Land M."/>
            <person name="Hauser L."/>
            <person name="Chang Y.J."/>
            <person name="Jeffries C.D."/>
            <person name="Detter J.C."/>
            <person name="Brambilla E."/>
            <person name="Rohde M."/>
            <person name="Tindall B.J."/>
            <person name="Goker M."/>
            <person name="Woyke T."/>
            <person name="Bristow J."/>
            <person name="Eisen J.A."/>
            <person name="Markowitz V."/>
            <person name="Hugenholtz P."/>
            <person name="Kyrpides N.C."/>
            <person name="Klenk H.P."/>
            <person name="Lapidus A."/>
        </authorList>
    </citation>
    <scope>NUCLEOTIDE SEQUENCE [LARGE SCALE GENOMIC DNA]</scope>
    <source>
        <strain evidence="2">DSM 14237 / IC166 / ACAM 630</strain>
    </source>
</reference>
<dbReference type="STRING" id="688270.Celal_0576"/>
<accession>E6XCE0</accession>
<gene>
    <name evidence="1" type="ordered locus">Celal_0576</name>
</gene>
<protein>
    <recommendedName>
        <fullName evidence="3">Lipocalin-like domain-containing protein</fullName>
    </recommendedName>
</protein>
<keyword evidence="2" id="KW-1185">Reference proteome</keyword>
<proteinExistence type="predicted"/>
<dbReference type="HOGENOM" id="CLU_1755561_0_0_10"/>
<organism evidence="1 2">
    <name type="scientific">Cellulophaga algicola (strain DSM 14237 / IC166 / ACAM 630)</name>
    <dbReference type="NCBI Taxonomy" id="688270"/>
    <lineage>
        <taxon>Bacteria</taxon>
        <taxon>Pseudomonadati</taxon>
        <taxon>Bacteroidota</taxon>
        <taxon>Flavobacteriia</taxon>
        <taxon>Flavobacteriales</taxon>
        <taxon>Flavobacteriaceae</taxon>
        <taxon>Cellulophaga</taxon>
    </lineage>
</organism>
<dbReference type="AlphaFoldDB" id="E6XCE0"/>
<name>E6XCE0_CELAD</name>
<evidence type="ECO:0008006" key="3">
    <source>
        <dbReference type="Google" id="ProtNLM"/>
    </source>
</evidence>
<sequence>MKIILTFFFAILLANSCKPSNSELLYGTWKHSEVREQKNDYEIMNIQEGTSSEIIYAETDLKQSKTTTTVQDFYLVFDNETNYIEYKVGMGMKFEFKLSNDTIYSNGEPEFEIISVTNKVLNLKKLRTGKSVNYIKSNDDLSKFEILN</sequence>